<feature type="transmembrane region" description="Helical" evidence="1">
    <location>
        <begin position="40"/>
        <end position="62"/>
    </location>
</feature>
<protein>
    <recommendedName>
        <fullName evidence="2">RGS domain-containing protein</fullName>
    </recommendedName>
</protein>
<proteinExistence type="predicted"/>
<evidence type="ECO:0000256" key="1">
    <source>
        <dbReference type="SAM" id="Phobius"/>
    </source>
</evidence>
<evidence type="ECO:0000313" key="3">
    <source>
        <dbReference type="EMBL" id="ORX64162.1"/>
    </source>
</evidence>
<keyword evidence="1" id="KW-0472">Membrane</keyword>
<comment type="caution">
    <text evidence="3">The sequence shown here is derived from an EMBL/GenBank/DDBJ whole genome shotgun (WGS) entry which is preliminary data.</text>
</comment>
<feature type="transmembrane region" description="Helical" evidence="1">
    <location>
        <begin position="200"/>
        <end position="220"/>
    </location>
</feature>
<organism evidence="3 4">
    <name type="scientific">Anaeromyces robustus</name>
    <dbReference type="NCBI Taxonomy" id="1754192"/>
    <lineage>
        <taxon>Eukaryota</taxon>
        <taxon>Fungi</taxon>
        <taxon>Fungi incertae sedis</taxon>
        <taxon>Chytridiomycota</taxon>
        <taxon>Chytridiomycota incertae sedis</taxon>
        <taxon>Neocallimastigomycetes</taxon>
        <taxon>Neocallimastigales</taxon>
        <taxon>Neocallimastigaceae</taxon>
        <taxon>Anaeromyces</taxon>
    </lineage>
</organism>
<evidence type="ECO:0000313" key="4">
    <source>
        <dbReference type="Proteomes" id="UP000193944"/>
    </source>
</evidence>
<dbReference type="InterPro" id="IPR036305">
    <property type="entry name" value="RGS_sf"/>
</dbReference>
<feature type="domain" description="RGS" evidence="2">
    <location>
        <begin position="442"/>
        <end position="529"/>
    </location>
</feature>
<dbReference type="Gene3D" id="1.10.167.10">
    <property type="entry name" value="Regulator of G-protein Signalling 4, domain 2"/>
    <property type="match status" value="1"/>
</dbReference>
<gene>
    <name evidence="3" type="ORF">BCR32DRAFT_287281</name>
</gene>
<keyword evidence="1" id="KW-0812">Transmembrane</keyword>
<reference evidence="3 4" key="1">
    <citation type="submission" date="2016-08" db="EMBL/GenBank/DDBJ databases">
        <title>A Parts List for Fungal Cellulosomes Revealed by Comparative Genomics.</title>
        <authorList>
            <consortium name="DOE Joint Genome Institute"/>
            <person name="Haitjema C.H."/>
            <person name="Gilmore S.P."/>
            <person name="Henske J.K."/>
            <person name="Solomon K.V."/>
            <person name="De Groot R."/>
            <person name="Kuo A."/>
            <person name="Mondo S.J."/>
            <person name="Salamov A.A."/>
            <person name="Labutti K."/>
            <person name="Zhao Z."/>
            <person name="Chiniquy J."/>
            <person name="Barry K."/>
            <person name="Brewer H.M."/>
            <person name="Purvine S.O."/>
            <person name="Wright A.T."/>
            <person name="Boxma B."/>
            <person name="Van Alen T."/>
            <person name="Hackstein J.H."/>
            <person name="Baker S.E."/>
            <person name="Grigoriev I.V."/>
            <person name="O'Malley M.A."/>
        </authorList>
    </citation>
    <scope>NUCLEOTIDE SEQUENCE [LARGE SCALE GENOMIC DNA]</scope>
    <source>
        <strain evidence="3 4">S4</strain>
    </source>
</reference>
<evidence type="ECO:0000259" key="2">
    <source>
        <dbReference type="Pfam" id="PF00615"/>
    </source>
</evidence>
<feature type="transmembrane region" description="Helical" evidence="1">
    <location>
        <begin position="169"/>
        <end position="188"/>
    </location>
</feature>
<dbReference type="OrthoDB" id="196547at2759"/>
<dbReference type="InterPro" id="IPR044926">
    <property type="entry name" value="RGS_subdomain_2"/>
</dbReference>
<dbReference type="EMBL" id="MCFG01000550">
    <property type="protein sequence ID" value="ORX64162.1"/>
    <property type="molecule type" value="Genomic_DNA"/>
</dbReference>
<dbReference type="Pfam" id="PF00615">
    <property type="entry name" value="RGS"/>
    <property type="match status" value="1"/>
</dbReference>
<dbReference type="SUPFAM" id="SSF48097">
    <property type="entry name" value="Regulator of G-protein signaling, RGS"/>
    <property type="match status" value="1"/>
</dbReference>
<feature type="transmembrane region" description="Helical" evidence="1">
    <location>
        <begin position="6"/>
        <end position="28"/>
    </location>
</feature>
<feature type="transmembrane region" description="Helical" evidence="1">
    <location>
        <begin position="232"/>
        <end position="250"/>
    </location>
</feature>
<sequence>MEGEKVIHLTVAILSLIAGLIFIIPFWIYRKHYLVSYYGFKNNFSICVLTTLSMFLNAMCYYFETPCFYNTLIITFGSCIPVSLQCGRFFGMILMTKVNILKAQLLDFNNGKGTTSQINESGNFLNMNSNISISTRASEKEINIEQNIKKVHNLFKTLWDKCQYSSWKFFLPIIIVSSVLMITYPYILWYGIKYLQKEKVVDIVIFIIFTTLGVSLYVLSKIGLFKNDNASYFFYISYYSNFLFVVRPLYQIYKLKIRTNKKSSKDEFVELLFDKKFISLLKEQSVQLFCVENVIFWEVHQMLMTIVFDNFVGNKNDIKRNKMIQKKASNLRGEYHSGRMISSSLPKNLLTSSKHMLESEIYNVQEIENIENINIVVDQQNKDDSESKSASSSNIMKDSKQEMYDNAIINLVNEKDIVFFDSDDKEVNEQNRKIDELFTMIFKDYCQTNNIKLTKREQQINYFVVDESLTKYYHKVYDTFIDPNGASPLNISNSVFEDVRRTVKQCTFTHKAFKQVLSEVIDMMYYNVYLNSLKKMNTNNN</sequence>
<keyword evidence="1" id="KW-1133">Transmembrane helix</keyword>
<accession>A0A1Y1VS86</accession>
<keyword evidence="4" id="KW-1185">Reference proteome</keyword>
<dbReference type="AlphaFoldDB" id="A0A1Y1VS86"/>
<dbReference type="Proteomes" id="UP000193944">
    <property type="component" value="Unassembled WGS sequence"/>
</dbReference>
<name>A0A1Y1VS86_9FUNG</name>
<dbReference type="InterPro" id="IPR016137">
    <property type="entry name" value="RGS"/>
</dbReference>
<reference evidence="3 4" key="2">
    <citation type="submission" date="2016-08" db="EMBL/GenBank/DDBJ databases">
        <title>Pervasive Adenine N6-methylation of Active Genes in Fungi.</title>
        <authorList>
            <consortium name="DOE Joint Genome Institute"/>
            <person name="Mondo S.J."/>
            <person name="Dannebaum R.O."/>
            <person name="Kuo R.C."/>
            <person name="Labutti K."/>
            <person name="Haridas S."/>
            <person name="Kuo A."/>
            <person name="Salamov A."/>
            <person name="Ahrendt S.R."/>
            <person name="Lipzen A."/>
            <person name="Sullivan W."/>
            <person name="Andreopoulos W.B."/>
            <person name="Clum A."/>
            <person name="Lindquist E."/>
            <person name="Daum C."/>
            <person name="Ramamoorthy G.K."/>
            <person name="Gryganskyi A."/>
            <person name="Culley D."/>
            <person name="Magnuson J.K."/>
            <person name="James T.Y."/>
            <person name="O'Malley M.A."/>
            <person name="Stajich J.E."/>
            <person name="Spatafora J.W."/>
            <person name="Visel A."/>
            <person name="Grigoriev I.V."/>
        </authorList>
    </citation>
    <scope>NUCLEOTIDE SEQUENCE [LARGE SCALE GENOMIC DNA]</scope>
    <source>
        <strain evidence="3 4">S4</strain>
    </source>
</reference>